<organism evidence="1">
    <name type="scientific">Rhizophora mucronata</name>
    <name type="common">Asiatic mangrove</name>
    <dbReference type="NCBI Taxonomy" id="61149"/>
    <lineage>
        <taxon>Eukaryota</taxon>
        <taxon>Viridiplantae</taxon>
        <taxon>Streptophyta</taxon>
        <taxon>Embryophyta</taxon>
        <taxon>Tracheophyta</taxon>
        <taxon>Spermatophyta</taxon>
        <taxon>Magnoliopsida</taxon>
        <taxon>eudicotyledons</taxon>
        <taxon>Gunneridae</taxon>
        <taxon>Pentapetalae</taxon>
        <taxon>rosids</taxon>
        <taxon>fabids</taxon>
        <taxon>Malpighiales</taxon>
        <taxon>Rhizophoraceae</taxon>
        <taxon>Rhizophora</taxon>
    </lineage>
</organism>
<sequence>MLRYRTQVPENGSQQILPESIEKECSILCHVCNLGYHLLEPSNFTHSLKATNLCLPPITFFYMCKQLS</sequence>
<dbReference type="EMBL" id="GGEC01059030">
    <property type="protein sequence ID" value="MBX39514.1"/>
    <property type="molecule type" value="Transcribed_RNA"/>
</dbReference>
<protein>
    <submittedName>
        <fullName evidence="1">Uncharacterized protein</fullName>
    </submittedName>
</protein>
<dbReference type="AlphaFoldDB" id="A0A2P2NAK6"/>
<name>A0A2P2NAK6_RHIMU</name>
<reference evidence="1" key="1">
    <citation type="submission" date="2018-02" db="EMBL/GenBank/DDBJ databases">
        <title>Rhizophora mucronata_Transcriptome.</title>
        <authorList>
            <person name="Meera S.P."/>
            <person name="Sreeshan A."/>
            <person name="Augustine A."/>
        </authorList>
    </citation>
    <scope>NUCLEOTIDE SEQUENCE</scope>
    <source>
        <tissue evidence="1">Leaf</tissue>
    </source>
</reference>
<evidence type="ECO:0000313" key="1">
    <source>
        <dbReference type="EMBL" id="MBX39514.1"/>
    </source>
</evidence>
<proteinExistence type="predicted"/>
<accession>A0A2P2NAK6</accession>